<dbReference type="Pfam" id="PF24883">
    <property type="entry name" value="NPHP3_N"/>
    <property type="match status" value="1"/>
</dbReference>
<gene>
    <name evidence="3" type="ORF">P154DRAFT_596944</name>
</gene>
<dbReference type="Proteomes" id="UP000799779">
    <property type="component" value="Unassembled WGS sequence"/>
</dbReference>
<organism evidence="3 4">
    <name type="scientific">Amniculicola lignicola CBS 123094</name>
    <dbReference type="NCBI Taxonomy" id="1392246"/>
    <lineage>
        <taxon>Eukaryota</taxon>
        <taxon>Fungi</taxon>
        <taxon>Dikarya</taxon>
        <taxon>Ascomycota</taxon>
        <taxon>Pezizomycotina</taxon>
        <taxon>Dothideomycetes</taxon>
        <taxon>Pleosporomycetidae</taxon>
        <taxon>Pleosporales</taxon>
        <taxon>Amniculicolaceae</taxon>
        <taxon>Amniculicola</taxon>
    </lineage>
</organism>
<keyword evidence="4" id="KW-1185">Reference proteome</keyword>
<accession>A0A6A5WQD1</accession>
<name>A0A6A5WQD1_9PLEO</name>
<evidence type="ECO:0000259" key="2">
    <source>
        <dbReference type="Pfam" id="PF24883"/>
    </source>
</evidence>
<evidence type="ECO:0000256" key="1">
    <source>
        <dbReference type="ARBA" id="ARBA00022737"/>
    </source>
</evidence>
<evidence type="ECO:0000313" key="4">
    <source>
        <dbReference type="Proteomes" id="UP000799779"/>
    </source>
</evidence>
<dbReference type="EMBL" id="ML977584">
    <property type="protein sequence ID" value="KAF2001295.1"/>
    <property type="molecule type" value="Genomic_DNA"/>
</dbReference>
<dbReference type="PANTHER" id="PTHR10039">
    <property type="entry name" value="AMELOGENIN"/>
    <property type="match status" value="1"/>
</dbReference>
<keyword evidence="1" id="KW-0677">Repeat</keyword>
<sequence length="306" mass="35532">MNSERGICHLLDRDIITKIEAVLQITDTAFQQITQRRILDAIQFPEIDERYKEVHDAHNGTFEWALEETNESFRQWLETGEGAFHIARKPGSGKSTLMKFLVEQPQVKQSLKSWANTKNKKLVFSKCFLWRHGSTLQKSRKGLVHSLLHGVLQCCPELVSLVFSERWNDIKTFDWRVPSSVSLSEWEIEKAFQFLLDHKHTWSEYRICFFIDGLDEYEDRDEDNLDLVTTLNRWIKTSGNGFKLCVSSREETESVDSTDVASSTYFRENIQDLVWAVVTKAEGVFLWVHLALKLLRDDIIAKASLT</sequence>
<evidence type="ECO:0000313" key="3">
    <source>
        <dbReference type="EMBL" id="KAF2001295.1"/>
    </source>
</evidence>
<reference evidence="3" key="1">
    <citation type="journal article" date="2020" name="Stud. Mycol.">
        <title>101 Dothideomycetes genomes: a test case for predicting lifestyles and emergence of pathogens.</title>
        <authorList>
            <person name="Haridas S."/>
            <person name="Albert R."/>
            <person name="Binder M."/>
            <person name="Bloem J."/>
            <person name="Labutti K."/>
            <person name="Salamov A."/>
            <person name="Andreopoulos B."/>
            <person name="Baker S."/>
            <person name="Barry K."/>
            <person name="Bills G."/>
            <person name="Bluhm B."/>
            <person name="Cannon C."/>
            <person name="Castanera R."/>
            <person name="Culley D."/>
            <person name="Daum C."/>
            <person name="Ezra D."/>
            <person name="Gonzalez J."/>
            <person name="Henrissat B."/>
            <person name="Kuo A."/>
            <person name="Liang C."/>
            <person name="Lipzen A."/>
            <person name="Lutzoni F."/>
            <person name="Magnuson J."/>
            <person name="Mondo S."/>
            <person name="Nolan M."/>
            <person name="Ohm R."/>
            <person name="Pangilinan J."/>
            <person name="Park H.-J."/>
            <person name="Ramirez L."/>
            <person name="Alfaro M."/>
            <person name="Sun H."/>
            <person name="Tritt A."/>
            <person name="Yoshinaga Y."/>
            <person name="Zwiers L.-H."/>
            <person name="Turgeon B."/>
            <person name="Goodwin S."/>
            <person name="Spatafora J."/>
            <person name="Crous P."/>
            <person name="Grigoriev I."/>
        </authorList>
    </citation>
    <scope>NUCLEOTIDE SEQUENCE</scope>
    <source>
        <strain evidence="3">CBS 123094</strain>
    </source>
</reference>
<dbReference type="AlphaFoldDB" id="A0A6A5WQD1"/>
<dbReference type="OrthoDB" id="443402at2759"/>
<dbReference type="Gene3D" id="3.40.50.300">
    <property type="entry name" value="P-loop containing nucleotide triphosphate hydrolases"/>
    <property type="match status" value="1"/>
</dbReference>
<dbReference type="SUPFAM" id="SSF52540">
    <property type="entry name" value="P-loop containing nucleoside triphosphate hydrolases"/>
    <property type="match status" value="1"/>
</dbReference>
<dbReference type="InterPro" id="IPR027417">
    <property type="entry name" value="P-loop_NTPase"/>
</dbReference>
<dbReference type="PANTHER" id="PTHR10039:SF5">
    <property type="entry name" value="NACHT DOMAIN-CONTAINING PROTEIN"/>
    <property type="match status" value="1"/>
</dbReference>
<protein>
    <recommendedName>
        <fullName evidence="2">Nephrocystin 3-like N-terminal domain-containing protein</fullName>
    </recommendedName>
</protein>
<feature type="domain" description="Nephrocystin 3-like N-terminal" evidence="2">
    <location>
        <begin position="60"/>
        <end position="249"/>
    </location>
</feature>
<proteinExistence type="predicted"/>
<dbReference type="InterPro" id="IPR056884">
    <property type="entry name" value="NPHP3-like_N"/>
</dbReference>